<evidence type="ECO:0000313" key="9">
    <source>
        <dbReference type="EMBL" id="WNQ09220.1"/>
    </source>
</evidence>
<feature type="domain" description="Dynamin N-terminal" evidence="8">
    <location>
        <begin position="39"/>
        <end position="194"/>
    </location>
</feature>
<gene>
    <name evidence="9" type="ORF">MJA45_16395</name>
</gene>
<name>A0AA96RB75_9BACL</name>
<feature type="domain" description="Dynamin N-terminal" evidence="8">
    <location>
        <begin position="643"/>
        <end position="857"/>
    </location>
</feature>
<evidence type="ECO:0000256" key="6">
    <source>
        <dbReference type="SAM" id="Coils"/>
    </source>
</evidence>
<feature type="compositionally biased region" description="Low complexity" evidence="7">
    <location>
        <begin position="559"/>
        <end position="576"/>
    </location>
</feature>
<dbReference type="GO" id="GO:0016020">
    <property type="term" value="C:membrane"/>
    <property type="evidence" value="ECO:0007669"/>
    <property type="project" value="UniProtKB-SubCell"/>
</dbReference>
<evidence type="ECO:0000256" key="1">
    <source>
        <dbReference type="ARBA" id="ARBA00004370"/>
    </source>
</evidence>
<keyword evidence="5" id="KW-0472">Membrane</keyword>
<dbReference type="GO" id="GO:0008053">
    <property type="term" value="P:mitochondrial fusion"/>
    <property type="evidence" value="ECO:0007669"/>
    <property type="project" value="TreeGrafter"/>
</dbReference>
<sequence>MNSQAISRAADSMRQAGDKGNAEKMGELRKKLEEKELYVAFCGHFSAGKSSMINKLCGTRLLPSSPIPTSANVVTIRNGEASAIIHRAGSEGSGAAEERIPLEELDAYCKNGTDIESVEIHHPIPLLKGHTALLDTPGIDSTDDAHKMATESALHLADVVFYVMDYNHVQSEMNLVFTKMLKDWGKPLYLIINQIDKHREAELSFEQYRRSVEEAFAGWNIVPDGILYLSLRQPDHPHNEFSKLVWLLDRLMKEAEPLRDWSVRRSAFHLVAQHAAYLTDSNREEKLSLQQAADAEQGEGGSLPALYDKLAKQLSDERQKPVALFNEWKKEINSIVENANLIPAPTRDLAHHYLESRRPGFKTGWFASAAKNQRESEARLAALHEDFSGKVTAALEWHLKDYLKKLVNAYAPGEARLPGEAEALHVELTPDTLSGLVSTGAVFSNEYTMTYSKLMASEIKSDYRKMAMELLEKLRAAVERSSLSEADALEKELKRLEGKLASYRKLQELEQEEQTQLNQVKAALAGTGEEHAPRLPHPEDYREVPGKAPGTEAGKSWPAAETGAAAERKAASSVAVLTEEPPQAAASRTTSLLTDRHHRGRLESSAGRLKEAAHLLQEIPAMKSQVRSMLDKAERLEKNRFTIALFGAFSAGKSSFANALLGERILPVSPNPTTAAINMILPVDQEHPHGTVVVRMKSPAYMLDEVQHSLKVLGVEGGGWEDSLRSIRGLTPDRVTEAGKPHYSFLQAVNKGWEQAKEHLGQEKTVGLNEFAEYVADESKSCFVETIGLHYSNPLTDQGIVFVDTPGADSINARHTGVAFNYIKNADAILFVTYYNHAFSQADREFLLQLGRVKDAFELDKMFFLVNASDLAADEEELGQVIRHVEDNLVKHGVRNPRMYPVSSQLAVQAKQSGDGRMLQQSGITVFEEDFIRFTLGELTDMAERSARQELTRASAQLQEWIGRSQESEEQRQAQLGDLNAAYSEALTMIQDREAPYWRQELTKEIEELLYYVKQRLSFRFGELYSMAFNPSSLQDDGRDIKQALRSSWFELVRLVSYDLSQEVLATTLRIESYLNKSLAKQFASDEAVLHSRMATYPGMDYPVPAFRTPQVREQIEAGEADIKRLAGYYRNAKAFFEGEGKQKLRSVLETDFNGWIQLFVDKHREEFETEYAAQYVEARQNQRSLLTESAAEHYEGMKSALEMKVDLNGLQQKQIQIGKMLE</sequence>
<keyword evidence="3" id="KW-0378">Hydrolase</keyword>
<dbReference type="InterPro" id="IPR027094">
    <property type="entry name" value="Mitofusin_fam"/>
</dbReference>
<feature type="region of interest" description="Disordered" evidence="7">
    <location>
        <begin position="528"/>
        <end position="606"/>
    </location>
</feature>
<dbReference type="AlphaFoldDB" id="A0AA96RB75"/>
<keyword evidence="6" id="KW-0175">Coiled coil</keyword>
<dbReference type="GO" id="GO:0003924">
    <property type="term" value="F:GTPase activity"/>
    <property type="evidence" value="ECO:0007669"/>
    <property type="project" value="InterPro"/>
</dbReference>
<dbReference type="InterPro" id="IPR045063">
    <property type="entry name" value="Dynamin_N"/>
</dbReference>
<evidence type="ECO:0000256" key="3">
    <source>
        <dbReference type="ARBA" id="ARBA00022801"/>
    </source>
</evidence>
<accession>A0AA96RB75</accession>
<keyword evidence="2" id="KW-0547">Nucleotide-binding</keyword>
<reference evidence="9 10" key="1">
    <citation type="submission" date="2022-02" db="EMBL/GenBank/DDBJ databases">
        <title>Paenibacillus sp. MBLB1776 Whole Genome Shotgun Sequencing.</title>
        <authorList>
            <person name="Hwang C.Y."/>
            <person name="Cho E.-S."/>
            <person name="Seo M.-J."/>
        </authorList>
    </citation>
    <scope>NUCLEOTIDE SEQUENCE [LARGE SCALE GENOMIC DNA]</scope>
    <source>
        <strain evidence="9 10">MBLB1776</strain>
    </source>
</reference>
<comment type="subcellular location">
    <subcellularLocation>
        <location evidence="1">Membrane</location>
    </subcellularLocation>
</comment>
<dbReference type="GO" id="GO:0005525">
    <property type="term" value="F:GTP binding"/>
    <property type="evidence" value="ECO:0007669"/>
    <property type="project" value="UniProtKB-KW"/>
</dbReference>
<proteinExistence type="predicted"/>
<dbReference type="Pfam" id="PF00350">
    <property type="entry name" value="Dynamin_N"/>
    <property type="match status" value="2"/>
</dbReference>
<evidence type="ECO:0000256" key="7">
    <source>
        <dbReference type="SAM" id="MobiDB-lite"/>
    </source>
</evidence>
<feature type="coiled-coil region" evidence="6">
    <location>
        <begin position="479"/>
        <end position="523"/>
    </location>
</feature>
<feature type="compositionally biased region" description="Basic and acidic residues" evidence="7">
    <location>
        <begin position="528"/>
        <end position="545"/>
    </location>
</feature>
<dbReference type="EMBL" id="CP130318">
    <property type="protein sequence ID" value="WNQ09220.1"/>
    <property type="molecule type" value="Genomic_DNA"/>
</dbReference>
<feature type="region of interest" description="Disordered" evidence="7">
    <location>
        <begin position="1"/>
        <end position="23"/>
    </location>
</feature>
<dbReference type="PANTHER" id="PTHR10465">
    <property type="entry name" value="TRANSMEMBRANE GTPASE FZO1"/>
    <property type="match status" value="1"/>
</dbReference>
<dbReference type="InterPro" id="IPR027417">
    <property type="entry name" value="P-loop_NTPase"/>
</dbReference>
<evidence type="ECO:0000256" key="2">
    <source>
        <dbReference type="ARBA" id="ARBA00022741"/>
    </source>
</evidence>
<organism evidence="9 10">
    <name type="scientific">Paenibacillus aurantius</name>
    <dbReference type="NCBI Taxonomy" id="2918900"/>
    <lineage>
        <taxon>Bacteria</taxon>
        <taxon>Bacillati</taxon>
        <taxon>Bacillota</taxon>
        <taxon>Bacilli</taxon>
        <taxon>Bacillales</taxon>
        <taxon>Paenibacillaceae</taxon>
        <taxon>Paenibacillus</taxon>
    </lineage>
</organism>
<evidence type="ECO:0000256" key="4">
    <source>
        <dbReference type="ARBA" id="ARBA00023134"/>
    </source>
</evidence>
<evidence type="ECO:0000259" key="8">
    <source>
        <dbReference type="Pfam" id="PF00350"/>
    </source>
</evidence>
<dbReference type="KEGG" id="paun:MJA45_16395"/>
<dbReference type="SUPFAM" id="SSF52540">
    <property type="entry name" value="P-loop containing nucleoside triphosphate hydrolases"/>
    <property type="match status" value="2"/>
</dbReference>
<dbReference type="CDD" id="cd09912">
    <property type="entry name" value="DLP_2"/>
    <property type="match status" value="2"/>
</dbReference>
<dbReference type="RefSeq" id="WP_315602989.1">
    <property type="nucleotide sequence ID" value="NZ_CP130318.1"/>
</dbReference>
<dbReference type="Gene3D" id="3.40.50.300">
    <property type="entry name" value="P-loop containing nucleotide triphosphate hydrolases"/>
    <property type="match status" value="2"/>
</dbReference>
<evidence type="ECO:0000313" key="10">
    <source>
        <dbReference type="Proteomes" id="UP001305702"/>
    </source>
</evidence>
<keyword evidence="4" id="KW-0342">GTP-binding</keyword>
<keyword evidence="10" id="KW-1185">Reference proteome</keyword>
<dbReference type="PANTHER" id="PTHR10465:SF0">
    <property type="entry name" value="SARCALUMENIN"/>
    <property type="match status" value="1"/>
</dbReference>
<protein>
    <submittedName>
        <fullName evidence="9">Dynamin family protein</fullName>
    </submittedName>
</protein>
<evidence type="ECO:0000256" key="5">
    <source>
        <dbReference type="ARBA" id="ARBA00023136"/>
    </source>
</evidence>
<dbReference type="Proteomes" id="UP001305702">
    <property type="component" value="Chromosome"/>
</dbReference>